<dbReference type="SUPFAM" id="SSF50249">
    <property type="entry name" value="Nucleic acid-binding proteins"/>
    <property type="match status" value="1"/>
</dbReference>
<keyword evidence="7" id="KW-0234">DNA repair</keyword>
<keyword evidence="4 9" id="KW-0436">Ligase</keyword>
<evidence type="ECO:0000256" key="7">
    <source>
        <dbReference type="ARBA" id="ARBA00023204"/>
    </source>
</evidence>
<dbReference type="InterPro" id="IPR012310">
    <property type="entry name" value="DNA_ligase_ATP-dep_cent"/>
</dbReference>
<keyword evidence="10" id="KW-1185">Reference proteome</keyword>
<accession>A0A2H4GY71</accession>
<reference evidence="9 10" key="1">
    <citation type="submission" date="2016-09" db="EMBL/GenBank/DDBJ databases">
        <title>Complete genome sequence of Pseudomonas aeruginosa phage JG054.</title>
        <authorList>
            <person name="Uhlig C.M."/>
            <person name="Bunk B."/>
            <person name="Rohde M."/>
            <person name="Schobert M."/>
            <person name="Jahn D."/>
        </authorList>
    </citation>
    <scope>NUCLEOTIDE SEQUENCE [LARGE SCALE GENOMIC DNA]</scope>
</reference>
<organism evidence="9 10">
    <name type="scientific">Pseudomonas phage JG054</name>
    <dbReference type="NCBI Taxonomy" id="1970800"/>
    <lineage>
        <taxon>Viruses</taxon>
        <taxon>Duplodnaviria</taxon>
        <taxon>Heunggongvirae</taxon>
        <taxon>Uroviricota</taxon>
        <taxon>Caudoviricetes</taxon>
        <taxon>Queuovirinae</taxon>
        <taxon>Nipunavirus</taxon>
        <taxon>Nipunavirus JG054</taxon>
    </lineage>
</organism>
<dbReference type="SUPFAM" id="SSF56091">
    <property type="entry name" value="DNA ligase/mRNA capping enzyme, catalytic domain"/>
    <property type="match status" value="1"/>
</dbReference>
<dbReference type="Gene3D" id="3.30.470.30">
    <property type="entry name" value="DNA ligase/mRNA capping enzyme"/>
    <property type="match status" value="1"/>
</dbReference>
<evidence type="ECO:0000259" key="8">
    <source>
        <dbReference type="PROSITE" id="PS50160"/>
    </source>
</evidence>
<evidence type="ECO:0000256" key="1">
    <source>
        <dbReference type="ARBA" id="ARBA00001968"/>
    </source>
</evidence>
<evidence type="ECO:0000256" key="4">
    <source>
        <dbReference type="ARBA" id="ARBA00022598"/>
    </source>
</evidence>
<comment type="cofactor">
    <cofactor evidence="1">
        <name>a divalent metal cation</name>
        <dbReference type="ChEBI" id="CHEBI:60240"/>
    </cofactor>
</comment>
<dbReference type="Gene3D" id="3.30.1490.70">
    <property type="match status" value="1"/>
</dbReference>
<gene>
    <name evidence="9" type="ORF">JG054_00047</name>
</gene>
<dbReference type="InterPro" id="IPR050326">
    <property type="entry name" value="NAD_dep_DNA_ligaseB"/>
</dbReference>
<dbReference type="Pfam" id="PF01068">
    <property type="entry name" value="DNA_ligase_A_M"/>
    <property type="match status" value="1"/>
</dbReference>
<sequence length="300" mass="33596">MKPMLAVEAPKEIKFPVYASAKLDGIRSVIKDDMAMSRTMKPIPNGFVQDYLGQSKFHGLDGELTVGPANDKNVMQATTSGVMSRDGEPDFTFWVFDFWTDGQMPYGERLRLMERAFKDGALGQYPRIRLLKQTLIQNELELKAFEAVTLEQGFEGVMIRDPKGVYKFGRSTAREGYLLKVKRFADGEAVVIGVEELMHNANEATLDELGFTKRSTHQAGKVPMGTLGALKVRDLESGIEFNIGTGYTAAQRAELWAMFHAGTLLNKIAKYKHFEVGVKEAPRFPVFQGFRDPRDIGEVK</sequence>
<dbReference type="GO" id="GO:0006310">
    <property type="term" value="P:DNA recombination"/>
    <property type="evidence" value="ECO:0007669"/>
    <property type="project" value="InterPro"/>
</dbReference>
<evidence type="ECO:0000313" key="10">
    <source>
        <dbReference type="Proteomes" id="UP000240696"/>
    </source>
</evidence>
<comment type="similarity">
    <text evidence="2">Belongs to the ATP-dependent DNA ligase family.</text>
</comment>
<dbReference type="GO" id="GO:0006260">
    <property type="term" value="P:DNA replication"/>
    <property type="evidence" value="ECO:0007669"/>
    <property type="project" value="UniProtKB-KW"/>
</dbReference>
<dbReference type="EMBL" id="KX898400">
    <property type="protein sequence ID" value="ARB11192.1"/>
    <property type="molecule type" value="Genomic_DNA"/>
</dbReference>
<dbReference type="InterPro" id="IPR012340">
    <property type="entry name" value="NA-bd_OB-fold"/>
</dbReference>
<name>A0A2H4GY71_9CAUD</name>
<evidence type="ECO:0000313" key="9">
    <source>
        <dbReference type="EMBL" id="ARB11192.1"/>
    </source>
</evidence>
<dbReference type="PANTHER" id="PTHR47810">
    <property type="entry name" value="DNA LIGASE"/>
    <property type="match status" value="1"/>
</dbReference>
<evidence type="ECO:0000256" key="5">
    <source>
        <dbReference type="ARBA" id="ARBA00022705"/>
    </source>
</evidence>
<evidence type="ECO:0000256" key="2">
    <source>
        <dbReference type="ARBA" id="ARBA00007572"/>
    </source>
</evidence>
<dbReference type="PROSITE" id="PS00333">
    <property type="entry name" value="DNA_LIGASE_A2"/>
    <property type="match status" value="1"/>
</dbReference>
<keyword evidence="6" id="KW-0227">DNA damage</keyword>
<protein>
    <recommendedName>
        <fullName evidence="3">DNA ligase</fullName>
    </recommendedName>
</protein>
<proteinExistence type="inferred from homology"/>
<feature type="domain" description="ATP-dependent DNA ligase family profile" evidence="8">
    <location>
        <begin position="103"/>
        <end position="183"/>
    </location>
</feature>
<dbReference type="GO" id="GO:0003910">
    <property type="term" value="F:DNA ligase (ATP) activity"/>
    <property type="evidence" value="ECO:0007669"/>
    <property type="project" value="InterPro"/>
</dbReference>
<dbReference type="InterPro" id="IPR016059">
    <property type="entry name" value="DNA_ligase_ATP-dep_CS"/>
</dbReference>
<dbReference type="Pfam" id="PF14743">
    <property type="entry name" value="DNA_ligase_OB_2"/>
    <property type="match status" value="1"/>
</dbReference>
<keyword evidence="5" id="KW-0235">DNA replication</keyword>
<evidence type="ECO:0000256" key="6">
    <source>
        <dbReference type="ARBA" id="ARBA00022763"/>
    </source>
</evidence>
<dbReference type="GO" id="GO:0005524">
    <property type="term" value="F:ATP binding"/>
    <property type="evidence" value="ECO:0007669"/>
    <property type="project" value="InterPro"/>
</dbReference>
<dbReference type="Proteomes" id="UP000240696">
    <property type="component" value="Segment"/>
</dbReference>
<dbReference type="GO" id="GO:0006281">
    <property type="term" value="P:DNA repair"/>
    <property type="evidence" value="ECO:0007669"/>
    <property type="project" value="UniProtKB-KW"/>
</dbReference>
<evidence type="ECO:0000256" key="3">
    <source>
        <dbReference type="ARBA" id="ARBA00013308"/>
    </source>
</evidence>
<dbReference type="PROSITE" id="PS50160">
    <property type="entry name" value="DNA_LIGASE_A3"/>
    <property type="match status" value="1"/>
</dbReference>
<dbReference type="Gene3D" id="2.40.50.140">
    <property type="entry name" value="Nucleic acid-binding proteins"/>
    <property type="match status" value="1"/>
</dbReference>
<dbReference type="PANTHER" id="PTHR47810:SF1">
    <property type="entry name" value="DNA LIGASE B"/>
    <property type="match status" value="1"/>
</dbReference>
<dbReference type="CDD" id="cd08041">
    <property type="entry name" value="OBF_kDNA_ligase_like"/>
    <property type="match status" value="1"/>
</dbReference>
<dbReference type="InterPro" id="IPR029319">
    <property type="entry name" value="DNA_ligase_OB"/>
</dbReference>